<dbReference type="EMBL" id="JABCKV010000012">
    <property type="protein sequence ID" value="KAG5647122.1"/>
    <property type="molecule type" value="Genomic_DNA"/>
</dbReference>
<proteinExistence type="predicted"/>
<reference evidence="2" key="2">
    <citation type="submission" date="2021-10" db="EMBL/GenBank/DDBJ databases">
        <title>Phylogenomics reveals ancestral predisposition of the termite-cultivated fungus Termitomyces towards a domesticated lifestyle.</title>
        <authorList>
            <person name="Auxier B."/>
            <person name="Grum-Grzhimaylo A."/>
            <person name="Cardenas M.E."/>
            <person name="Lodge J.D."/>
            <person name="Laessoe T."/>
            <person name="Pedersen O."/>
            <person name="Smith M.E."/>
            <person name="Kuyper T.W."/>
            <person name="Franco-Molano E.A."/>
            <person name="Baroni T.J."/>
            <person name="Aanen D.K."/>
        </authorList>
    </citation>
    <scope>NUCLEOTIDE SEQUENCE</scope>
    <source>
        <strain evidence="2">AP01</strain>
        <tissue evidence="2">Mycelium</tissue>
    </source>
</reference>
<dbReference type="Pfam" id="PF17667">
    <property type="entry name" value="Pkinase_fungal"/>
    <property type="match status" value="1"/>
</dbReference>
<evidence type="ECO:0000313" key="2">
    <source>
        <dbReference type="EMBL" id="KAG5647122.1"/>
    </source>
</evidence>
<keyword evidence="3" id="KW-1185">Reference proteome</keyword>
<evidence type="ECO:0000313" key="3">
    <source>
        <dbReference type="Proteomes" id="UP000775547"/>
    </source>
</evidence>
<reference evidence="2" key="1">
    <citation type="submission" date="2020-07" db="EMBL/GenBank/DDBJ databases">
        <authorList>
            <person name="Nieuwenhuis M."/>
            <person name="Van De Peppel L.J.J."/>
        </authorList>
    </citation>
    <scope>NUCLEOTIDE SEQUENCE</scope>
    <source>
        <strain evidence="2">AP01</strain>
        <tissue evidence="2">Mycelium</tissue>
    </source>
</reference>
<comment type="caution">
    <text evidence="2">The sequence shown here is derived from an EMBL/GenBank/DDBJ whole genome shotgun (WGS) entry which is preliminary data.</text>
</comment>
<dbReference type="InterPro" id="IPR040976">
    <property type="entry name" value="Pkinase_fungal"/>
</dbReference>
<gene>
    <name evidence="2" type="ORF">DXG03_001077</name>
</gene>
<dbReference type="OrthoDB" id="3271139at2759"/>
<dbReference type="AlphaFoldDB" id="A0A9P7GHC5"/>
<sequence>MEDEPDFLIEFLTYTLFAPAHKLGFDPTVKRCQIIRSPDASPHIAYEYKLGKTRYITEGLPISEDAAYDITSRATRVWLIRKIIPSTEGDEEELSDERFVLKDVWLYSDAMLESSIKGKIFEGLKEVDEAQGTNHATKAEPYFMTFIHDEKVKVADEHDGTPWFMAVEYQDREHYFAPVAKASQGFDNFSATLRRTKVRKSSKFFTFNFYHDDLLNPAGMIIRIRDAYQVIESTTPVIDTDGAPRHWDANLFTEVPYRQVEKIVNDTLDIIEGDFKDHGDIPVLDLALVRPETNEFASLRTHKQKRT</sequence>
<name>A0A9P7GHC5_9AGAR</name>
<evidence type="ECO:0000259" key="1">
    <source>
        <dbReference type="Pfam" id="PF17667"/>
    </source>
</evidence>
<organism evidence="2 3">
    <name type="scientific">Asterophora parasitica</name>
    <dbReference type="NCBI Taxonomy" id="117018"/>
    <lineage>
        <taxon>Eukaryota</taxon>
        <taxon>Fungi</taxon>
        <taxon>Dikarya</taxon>
        <taxon>Basidiomycota</taxon>
        <taxon>Agaricomycotina</taxon>
        <taxon>Agaricomycetes</taxon>
        <taxon>Agaricomycetidae</taxon>
        <taxon>Agaricales</taxon>
        <taxon>Tricholomatineae</taxon>
        <taxon>Lyophyllaceae</taxon>
        <taxon>Asterophora</taxon>
    </lineage>
</organism>
<feature type="domain" description="Fungal-type protein kinase" evidence="1">
    <location>
        <begin position="2"/>
        <end position="116"/>
    </location>
</feature>
<accession>A0A9P7GHC5</accession>
<dbReference type="Proteomes" id="UP000775547">
    <property type="component" value="Unassembled WGS sequence"/>
</dbReference>
<protein>
    <recommendedName>
        <fullName evidence="1">Fungal-type protein kinase domain-containing protein</fullName>
    </recommendedName>
</protein>